<evidence type="ECO:0000313" key="2">
    <source>
        <dbReference type="EMBL" id="RPA66343.1"/>
    </source>
</evidence>
<comment type="caution">
    <text evidence="2">The sequence shown here is derived from an EMBL/GenBank/DDBJ whole genome shotgun (WGS) entry which is preliminary data.</text>
</comment>
<protein>
    <submittedName>
        <fullName evidence="2">Uncharacterized protein</fullName>
    </submittedName>
</protein>
<evidence type="ECO:0000313" key="3">
    <source>
        <dbReference type="Proteomes" id="UP000267536"/>
    </source>
</evidence>
<proteinExistence type="predicted"/>
<name>A0A3N4GTI4_9ACTN</name>
<evidence type="ECO:0000256" key="1">
    <source>
        <dbReference type="SAM" id="MobiDB-lite"/>
    </source>
</evidence>
<sequence length="85" mass="9077">MSYGTNTQPNPSLFQDGTGRSNGMVAAHLPDSTWTGSLPPVDFAPMIKSVNSAIGRQAQNYPYGYRNRLFVPGTWEGSKCVPAGG</sequence>
<keyword evidence="3" id="KW-1185">Reference proteome</keyword>
<feature type="compositionally biased region" description="Polar residues" evidence="1">
    <location>
        <begin position="1"/>
        <end position="21"/>
    </location>
</feature>
<organism evidence="2 3">
    <name type="scientific">Gordonia oryzae</name>
    <dbReference type="NCBI Taxonomy" id="2487349"/>
    <lineage>
        <taxon>Bacteria</taxon>
        <taxon>Bacillati</taxon>
        <taxon>Actinomycetota</taxon>
        <taxon>Actinomycetes</taxon>
        <taxon>Mycobacteriales</taxon>
        <taxon>Gordoniaceae</taxon>
        <taxon>Gordonia</taxon>
    </lineage>
</organism>
<dbReference type="Proteomes" id="UP000267536">
    <property type="component" value="Unassembled WGS sequence"/>
</dbReference>
<feature type="region of interest" description="Disordered" evidence="1">
    <location>
        <begin position="1"/>
        <end position="37"/>
    </location>
</feature>
<accession>A0A3N4GTI4</accession>
<dbReference type="EMBL" id="RKMH01000001">
    <property type="protein sequence ID" value="RPA66343.1"/>
    <property type="molecule type" value="Genomic_DNA"/>
</dbReference>
<dbReference type="OrthoDB" id="4546519at2"/>
<dbReference type="RefSeq" id="WP_123925306.1">
    <property type="nucleotide sequence ID" value="NZ_JBPSDP010000002.1"/>
</dbReference>
<gene>
    <name evidence="2" type="ORF">EF294_01940</name>
</gene>
<reference evidence="2 3" key="1">
    <citation type="submission" date="2018-11" db="EMBL/GenBank/DDBJ databases">
        <title>Draft genome sequence of Gordonia sp. RS15-1S isolated from rice stems.</title>
        <authorList>
            <person name="Muangham S."/>
        </authorList>
    </citation>
    <scope>NUCLEOTIDE SEQUENCE [LARGE SCALE GENOMIC DNA]</scope>
    <source>
        <strain evidence="2 3">RS15-1S</strain>
    </source>
</reference>
<dbReference type="AlphaFoldDB" id="A0A3N4GTI4"/>